<proteinExistence type="inferred from homology"/>
<feature type="compositionally biased region" description="Low complexity" evidence="8">
    <location>
        <begin position="96"/>
        <end position="105"/>
    </location>
</feature>
<gene>
    <name evidence="10" type="ORF">QVD17_29786</name>
</gene>
<evidence type="ECO:0000256" key="1">
    <source>
        <dbReference type="ARBA" id="ARBA00004167"/>
    </source>
</evidence>
<protein>
    <submittedName>
        <fullName evidence="10">Uncharacterized protein</fullName>
    </submittedName>
</protein>
<keyword evidence="3" id="KW-0813">Transport</keyword>
<keyword evidence="4 9" id="KW-0812">Transmembrane</keyword>
<reference evidence="10" key="1">
    <citation type="journal article" date="2023" name="bioRxiv">
        <title>Improved chromosome-level genome assembly for marigold (Tagetes erecta).</title>
        <authorList>
            <person name="Jiang F."/>
            <person name="Yuan L."/>
            <person name="Wang S."/>
            <person name="Wang H."/>
            <person name="Xu D."/>
            <person name="Wang A."/>
            <person name="Fan W."/>
        </authorList>
    </citation>
    <scope>NUCLEOTIDE SEQUENCE</scope>
    <source>
        <strain evidence="10">WSJ</strain>
        <tissue evidence="10">Leaf</tissue>
    </source>
</reference>
<comment type="caution">
    <text evidence="10">The sequence shown here is derived from an EMBL/GenBank/DDBJ whole genome shotgun (WGS) entry which is preliminary data.</text>
</comment>
<keyword evidence="5" id="KW-0029">Amino-acid transport</keyword>
<evidence type="ECO:0000256" key="8">
    <source>
        <dbReference type="SAM" id="MobiDB-lite"/>
    </source>
</evidence>
<evidence type="ECO:0000256" key="6">
    <source>
        <dbReference type="ARBA" id="ARBA00022989"/>
    </source>
</evidence>
<evidence type="ECO:0000256" key="5">
    <source>
        <dbReference type="ARBA" id="ARBA00022970"/>
    </source>
</evidence>
<dbReference type="AlphaFoldDB" id="A0AAD8NMY2"/>
<dbReference type="GO" id="GO:0080143">
    <property type="term" value="P:regulation of amino acid export"/>
    <property type="evidence" value="ECO:0007669"/>
    <property type="project" value="InterPro"/>
</dbReference>
<dbReference type="PANTHER" id="PTHR33228">
    <property type="entry name" value="PROTEIN GLUTAMINE DUMPER 4-RELATED"/>
    <property type="match status" value="1"/>
</dbReference>
<dbReference type="GO" id="GO:0016020">
    <property type="term" value="C:membrane"/>
    <property type="evidence" value="ECO:0007669"/>
    <property type="project" value="UniProtKB-SubCell"/>
</dbReference>
<comment type="subcellular location">
    <subcellularLocation>
        <location evidence="1">Membrane</location>
        <topology evidence="1">Single-pass membrane protein</topology>
    </subcellularLocation>
</comment>
<evidence type="ECO:0000256" key="7">
    <source>
        <dbReference type="ARBA" id="ARBA00023136"/>
    </source>
</evidence>
<feature type="transmembrane region" description="Helical" evidence="9">
    <location>
        <begin position="23"/>
        <end position="47"/>
    </location>
</feature>
<dbReference type="Proteomes" id="UP001229421">
    <property type="component" value="Unassembled WGS sequence"/>
</dbReference>
<accession>A0AAD8NMY2</accession>
<evidence type="ECO:0000256" key="9">
    <source>
        <dbReference type="SAM" id="Phobius"/>
    </source>
</evidence>
<name>A0AAD8NMY2_TARER</name>
<comment type="similarity">
    <text evidence="2">Belongs to the GLUTAMINE DUMPER 1 (TC 9.B.60) family.</text>
</comment>
<sequence length="143" mass="15508">MAMAPSSPATFIQRSPWHSPVPYLFGGLAAMMALIVFALCILACSYWKLSRNLQVRDLEAGHDVKPDSNKIPTVFEETYLVVMAGDEKPTFLATPSSSRTSSFGSKNCPNCSSESEMEKDESDDRVQVSPLGSNGSGEEPVLD</sequence>
<dbReference type="InterPro" id="IPR040359">
    <property type="entry name" value="GDU"/>
</dbReference>
<evidence type="ECO:0000313" key="10">
    <source>
        <dbReference type="EMBL" id="KAK1414048.1"/>
    </source>
</evidence>
<dbReference type="EMBL" id="JAUHHV010000008">
    <property type="protein sequence ID" value="KAK1414048.1"/>
    <property type="molecule type" value="Genomic_DNA"/>
</dbReference>
<evidence type="ECO:0000313" key="11">
    <source>
        <dbReference type="Proteomes" id="UP001229421"/>
    </source>
</evidence>
<keyword evidence="7 9" id="KW-0472">Membrane</keyword>
<dbReference type="PANTHER" id="PTHR33228:SF77">
    <property type="entry name" value="PROTEIN GLUTAMINE DUMPER 2"/>
    <property type="match status" value="1"/>
</dbReference>
<evidence type="ECO:0000256" key="4">
    <source>
        <dbReference type="ARBA" id="ARBA00022692"/>
    </source>
</evidence>
<evidence type="ECO:0000256" key="2">
    <source>
        <dbReference type="ARBA" id="ARBA00009977"/>
    </source>
</evidence>
<evidence type="ECO:0000256" key="3">
    <source>
        <dbReference type="ARBA" id="ARBA00022448"/>
    </source>
</evidence>
<dbReference type="GO" id="GO:0006865">
    <property type="term" value="P:amino acid transport"/>
    <property type="evidence" value="ECO:0007669"/>
    <property type="project" value="UniProtKB-KW"/>
</dbReference>
<organism evidence="10 11">
    <name type="scientific">Tagetes erecta</name>
    <name type="common">African marigold</name>
    <dbReference type="NCBI Taxonomy" id="13708"/>
    <lineage>
        <taxon>Eukaryota</taxon>
        <taxon>Viridiplantae</taxon>
        <taxon>Streptophyta</taxon>
        <taxon>Embryophyta</taxon>
        <taxon>Tracheophyta</taxon>
        <taxon>Spermatophyta</taxon>
        <taxon>Magnoliopsida</taxon>
        <taxon>eudicotyledons</taxon>
        <taxon>Gunneridae</taxon>
        <taxon>Pentapetalae</taxon>
        <taxon>asterids</taxon>
        <taxon>campanulids</taxon>
        <taxon>Asterales</taxon>
        <taxon>Asteraceae</taxon>
        <taxon>Asteroideae</taxon>
        <taxon>Heliantheae alliance</taxon>
        <taxon>Tageteae</taxon>
        <taxon>Tagetes</taxon>
    </lineage>
</organism>
<feature type="region of interest" description="Disordered" evidence="8">
    <location>
        <begin position="91"/>
        <end position="143"/>
    </location>
</feature>
<keyword evidence="11" id="KW-1185">Reference proteome</keyword>
<keyword evidence="6 9" id="KW-1133">Transmembrane helix</keyword>